<dbReference type="InterPro" id="IPR004626">
    <property type="entry name" value="RarD"/>
</dbReference>
<feature type="transmembrane region" description="Helical" evidence="8">
    <location>
        <begin position="115"/>
        <end position="135"/>
    </location>
</feature>
<dbReference type="AlphaFoldDB" id="E8LNZ6"/>
<reference evidence="9 10" key="1">
    <citation type="journal article" date="2012" name="Int. J. Syst. Evol. Microbiol.">
        <title>Vibrio caribbeanicus sp. nov., isolated from the marine sponge Scleritoderma cyanea.</title>
        <authorList>
            <person name="Hoffmann M."/>
            <person name="Monday S.R."/>
            <person name="Allard M.W."/>
            <person name="Strain E.A."/>
            <person name="Whittaker P."/>
            <person name="Naum M."/>
            <person name="McCarthy P.J."/>
            <person name="Lopez J.V."/>
            <person name="Fischer M."/>
            <person name="Brown E.W."/>
        </authorList>
    </citation>
    <scope>NUCLEOTIDE SEQUENCE [LARGE SCALE GENOMIC DNA]</scope>
    <source>
        <strain evidence="9 10">LMG 20546</strain>
    </source>
</reference>
<dbReference type="EMBL" id="AEVS01000008">
    <property type="protein sequence ID" value="EGA67458.1"/>
    <property type="molecule type" value="Genomic_DNA"/>
</dbReference>
<evidence type="ECO:0000256" key="8">
    <source>
        <dbReference type="SAM" id="Phobius"/>
    </source>
</evidence>
<feature type="transmembrane region" description="Helical" evidence="8">
    <location>
        <begin position="90"/>
        <end position="109"/>
    </location>
</feature>
<comment type="similarity">
    <text evidence="2">Belongs to the EamA transporter family.</text>
</comment>
<evidence type="ECO:0000256" key="4">
    <source>
        <dbReference type="ARBA" id="ARBA00022475"/>
    </source>
</evidence>
<comment type="caution">
    <text evidence="9">The sequence shown here is derived from an EMBL/GenBank/DDBJ whole genome shotgun (WGS) entry which is preliminary data.</text>
</comment>
<dbReference type="SUPFAM" id="SSF103481">
    <property type="entry name" value="Multidrug resistance efflux transporter EmrE"/>
    <property type="match status" value="2"/>
</dbReference>
<evidence type="ECO:0000256" key="7">
    <source>
        <dbReference type="ARBA" id="ARBA00023136"/>
    </source>
</evidence>
<feature type="transmembrane region" description="Helical" evidence="8">
    <location>
        <begin position="193"/>
        <end position="214"/>
    </location>
</feature>
<evidence type="ECO:0000313" key="9">
    <source>
        <dbReference type="EMBL" id="EGA67458.1"/>
    </source>
</evidence>
<evidence type="ECO:0000256" key="5">
    <source>
        <dbReference type="ARBA" id="ARBA00022692"/>
    </source>
</evidence>
<comment type="subcellular location">
    <subcellularLocation>
        <location evidence="1">Cell membrane</location>
        <topology evidence="1">Multi-pass membrane protein</topology>
    </subcellularLocation>
</comment>
<proteinExistence type="inferred from homology"/>
<gene>
    <name evidence="9" type="ORF">VIBR0546_12507</name>
</gene>
<dbReference type="eggNOG" id="COG2962">
    <property type="taxonomic scope" value="Bacteria"/>
</dbReference>
<feature type="transmembrane region" description="Helical" evidence="8">
    <location>
        <begin position="226"/>
        <end position="245"/>
    </location>
</feature>
<dbReference type="Proteomes" id="UP000004371">
    <property type="component" value="Unassembled WGS sequence"/>
</dbReference>
<dbReference type="GO" id="GO:0005886">
    <property type="term" value="C:plasma membrane"/>
    <property type="evidence" value="ECO:0007669"/>
    <property type="project" value="UniProtKB-SubCell"/>
</dbReference>
<accession>E8LNZ6</accession>
<keyword evidence="4" id="KW-1003">Cell membrane</keyword>
<keyword evidence="6 8" id="KW-1133">Transmembrane helix</keyword>
<evidence type="ECO:0000256" key="3">
    <source>
        <dbReference type="ARBA" id="ARBA00022448"/>
    </source>
</evidence>
<evidence type="ECO:0000256" key="2">
    <source>
        <dbReference type="ARBA" id="ARBA00007362"/>
    </source>
</evidence>
<dbReference type="RefSeq" id="WP_006877558.1">
    <property type="nucleotide sequence ID" value="NZ_AEVS01000008.1"/>
</dbReference>
<feature type="transmembrane region" description="Helical" evidence="8">
    <location>
        <begin position="15"/>
        <end position="33"/>
    </location>
</feature>
<sequence>MFNKYNHLISEQTKGVSASILSSLLFALIPAYVQLQPQMAASLIAGGESHWLAVQRIIWSTLLFAVLLLVTKRLPLLISALKERKMWFRYLISALFVAPQYWLFVWAPANGETLNLALGYFTLPIVMVMIGRFVYQESLTRLQKVACLFALLGTIWAYALSSGVSWVVLVVALGYPVYFINRKAIPLPADIGLAIDHIILLPFAVFGMFILYPSEYFLHLPATTNFYYLGLAVVAVTPMLLYLYAYTKLPVSLFGMLGYVEPTFIFIVGLLIGSTIAPQEIPTYLFIICALVALITDSRKRMKSIRVSRKNLTN</sequence>
<protein>
    <submittedName>
        <fullName evidence="9">Transporter DMT superfamily protein</fullName>
    </submittedName>
</protein>
<dbReference type="OrthoDB" id="3250831at2"/>
<evidence type="ECO:0000256" key="1">
    <source>
        <dbReference type="ARBA" id="ARBA00004651"/>
    </source>
</evidence>
<name>E8LNZ6_9VIBR</name>
<feature type="transmembrane region" description="Helical" evidence="8">
    <location>
        <begin position="53"/>
        <end position="70"/>
    </location>
</feature>
<dbReference type="NCBIfam" id="TIGR00688">
    <property type="entry name" value="rarD"/>
    <property type="match status" value="1"/>
</dbReference>
<dbReference type="STRING" id="945543.VIBR0546_12507"/>
<evidence type="ECO:0000256" key="6">
    <source>
        <dbReference type="ARBA" id="ARBA00022989"/>
    </source>
</evidence>
<keyword evidence="10" id="KW-1185">Reference proteome</keyword>
<keyword evidence="7 8" id="KW-0472">Membrane</keyword>
<keyword evidence="3" id="KW-0813">Transport</keyword>
<dbReference type="InterPro" id="IPR037185">
    <property type="entry name" value="EmrE-like"/>
</dbReference>
<organism evidence="9 10">
    <name type="scientific">Vibrio brasiliensis LMG 20546</name>
    <dbReference type="NCBI Taxonomy" id="945543"/>
    <lineage>
        <taxon>Bacteria</taxon>
        <taxon>Pseudomonadati</taxon>
        <taxon>Pseudomonadota</taxon>
        <taxon>Gammaproteobacteria</taxon>
        <taxon>Vibrionales</taxon>
        <taxon>Vibrionaceae</taxon>
        <taxon>Vibrio</taxon>
        <taxon>Vibrio oreintalis group</taxon>
    </lineage>
</organism>
<evidence type="ECO:0000313" key="10">
    <source>
        <dbReference type="Proteomes" id="UP000004371"/>
    </source>
</evidence>
<feature type="transmembrane region" description="Helical" evidence="8">
    <location>
        <begin position="257"/>
        <end position="277"/>
    </location>
</feature>
<keyword evidence="5 8" id="KW-0812">Transmembrane</keyword>